<dbReference type="GO" id="GO:0005743">
    <property type="term" value="C:mitochondrial inner membrane"/>
    <property type="evidence" value="ECO:0007669"/>
    <property type="project" value="UniProtKB-SubCell"/>
</dbReference>
<evidence type="ECO:0000256" key="8">
    <source>
        <dbReference type="ARBA" id="ARBA00023002"/>
    </source>
</evidence>
<evidence type="ECO:0000256" key="7">
    <source>
        <dbReference type="ARBA" id="ARBA00022989"/>
    </source>
</evidence>
<comment type="caution">
    <text evidence="14">The sequence shown here is derived from an EMBL/GenBank/DDBJ whole genome shotgun (WGS) entry which is preliminary data.</text>
</comment>
<evidence type="ECO:0000256" key="2">
    <source>
        <dbReference type="ARBA" id="ARBA00004673"/>
    </source>
</evidence>
<dbReference type="PANTHER" id="PTHR11504">
    <property type="entry name" value="CYTOCHROME C OXIDASE POLYPEPTIDE VIA"/>
    <property type="match status" value="1"/>
</dbReference>
<evidence type="ECO:0000256" key="12">
    <source>
        <dbReference type="RuleBase" id="RU004397"/>
    </source>
</evidence>
<dbReference type="FunFam" id="4.10.95.10:FF:000001">
    <property type="entry name" value="Cytochrome c oxidase subunit 6A, mitochondrial"/>
    <property type="match status" value="1"/>
</dbReference>
<keyword evidence="4 13" id="KW-0812">Transmembrane</keyword>
<evidence type="ECO:0000256" key="6">
    <source>
        <dbReference type="ARBA" id="ARBA00022946"/>
    </source>
</evidence>
<evidence type="ECO:0000256" key="9">
    <source>
        <dbReference type="ARBA" id="ARBA00023128"/>
    </source>
</evidence>
<dbReference type="EMBL" id="CAKKLH010000068">
    <property type="protein sequence ID" value="CAH0101832.1"/>
    <property type="molecule type" value="Genomic_DNA"/>
</dbReference>
<evidence type="ECO:0000256" key="13">
    <source>
        <dbReference type="SAM" id="Phobius"/>
    </source>
</evidence>
<keyword evidence="7 13" id="KW-1133">Transmembrane helix</keyword>
<evidence type="ECO:0000256" key="5">
    <source>
        <dbReference type="ARBA" id="ARBA00022792"/>
    </source>
</evidence>
<dbReference type="Pfam" id="PF02046">
    <property type="entry name" value="COX6A"/>
    <property type="match status" value="1"/>
</dbReference>
<dbReference type="UniPathway" id="UPA00705"/>
<evidence type="ECO:0000256" key="3">
    <source>
        <dbReference type="ARBA" id="ARBA00005553"/>
    </source>
</evidence>
<keyword evidence="6" id="KW-0809">Transit peptide</keyword>
<keyword evidence="15" id="KW-1185">Reference proteome</keyword>
<dbReference type="InterPro" id="IPR018507">
    <property type="entry name" value="Cyt_c_oxidase_su6a_CS"/>
</dbReference>
<comment type="similarity">
    <text evidence="3 11">Belongs to the cytochrome c oxidase subunit 6A family.</text>
</comment>
<dbReference type="InterPro" id="IPR036418">
    <property type="entry name" value="Cyt_c_oxidase_su6a_sf"/>
</dbReference>
<evidence type="ECO:0000313" key="14">
    <source>
        <dbReference type="EMBL" id="CAH0101832.1"/>
    </source>
</evidence>
<evidence type="ECO:0000256" key="10">
    <source>
        <dbReference type="ARBA" id="ARBA00023136"/>
    </source>
</evidence>
<dbReference type="SUPFAM" id="SSF81411">
    <property type="entry name" value="Mitochondrial cytochrome c oxidase subunit VIa"/>
    <property type="match status" value="1"/>
</dbReference>
<keyword evidence="8" id="KW-0560">Oxidoreductase</keyword>
<dbReference type="OrthoDB" id="5947505at2759"/>
<dbReference type="AlphaFoldDB" id="A0A8J2RCQ8"/>
<dbReference type="InterPro" id="IPR001349">
    <property type="entry name" value="Cyt_c_oxidase_su6a"/>
</dbReference>
<keyword evidence="5 12" id="KW-0999">Mitochondrion inner membrane</keyword>
<evidence type="ECO:0000313" key="15">
    <source>
        <dbReference type="Proteomes" id="UP000789390"/>
    </source>
</evidence>
<evidence type="ECO:0000256" key="1">
    <source>
        <dbReference type="ARBA" id="ARBA00004434"/>
    </source>
</evidence>
<protein>
    <recommendedName>
        <fullName evidence="12">Cytochrome c oxidase subunit</fullName>
    </recommendedName>
    <alternativeName>
        <fullName evidence="12">Cytochrome c oxidase polypeptide VIa</fullName>
    </alternativeName>
</protein>
<evidence type="ECO:0000256" key="11">
    <source>
        <dbReference type="RuleBase" id="RU004396"/>
    </source>
</evidence>
<dbReference type="GO" id="GO:0016491">
    <property type="term" value="F:oxidoreductase activity"/>
    <property type="evidence" value="ECO:0007669"/>
    <property type="project" value="UniProtKB-KW"/>
</dbReference>
<proteinExistence type="inferred from homology"/>
<keyword evidence="9 12" id="KW-0496">Mitochondrion</keyword>
<gene>
    <name evidence="14" type="ORF">DGAL_LOCUS4193</name>
</gene>
<feature type="transmembrane region" description="Helical" evidence="13">
    <location>
        <begin position="38"/>
        <end position="58"/>
    </location>
</feature>
<dbReference type="PROSITE" id="PS01329">
    <property type="entry name" value="COX6A"/>
    <property type="match status" value="1"/>
</dbReference>
<organism evidence="14 15">
    <name type="scientific">Daphnia galeata</name>
    <dbReference type="NCBI Taxonomy" id="27404"/>
    <lineage>
        <taxon>Eukaryota</taxon>
        <taxon>Metazoa</taxon>
        <taxon>Ecdysozoa</taxon>
        <taxon>Arthropoda</taxon>
        <taxon>Crustacea</taxon>
        <taxon>Branchiopoda</taxon>
        <taxon>Diplostraca</taxon>
        <taxon>Cladocera</taxon>
        <taxon>Anomopoda</taxon>
        <taxon>Daphniidae</taxon>
        <taxon>Daphnia</taxon>
    </lineage>
</organism>
<keyword evidence="10 12" id="KW-0472">Membrane</keyword>
<comment type="subcellular location">
    <subcellularLocation>
        <location evidence="1">Mitochondrion inner membrane</location>
        <topology evidence="1">Single-pass membrane protein</topology>
    </subcellularLocation>
</comment>
<accession>A0A8J2RCQ8</accession>
<dbReference type="Gene3D" id="4.10.95.10">
    <property type="entry name" value="Cytochrome c oxidase, subunit VIa"/>
    <property type="match status" value="1"/>
</dbReference>
<name>A0A8J2RCQ8_9CRUS</name>
<reference evidence="14" key="1">
    <citation type="submission" date="2021-11" db="EMBL/GenBank/DDBJ databases">
        <authorList>
            <person name="Schell T."/>
        </authorList>
    </citation>
    <scope>NUCLEOTIDE SEQUENCE</scope>
    <source>
        <strain evidence="14">M5</strain>
    </source>
</reference>
<dbReference type="CDD" id="cd00925">
    <property type="entry name" value="Cyt_c_Oxidase_VIa"/>
    <property type="match status" value="1"/>
</dbReference>
<dbReference type="GO" id="GO:0030234">
    <property type="term" value="F:enzyme regulator activity"/>
    <property type="evidence" value="ECO:0007669"/>
    <property type="project" value="TreeGrafter"/>
</dbReference>
<dbReference type="Proteomes" id="UP000789390">
    <property type="component" value="Unassembled WGS sequence"/>
</dbReference>
<sequence length="112" mass="12302">MATVLGKVISRGIATTRVASGQAAVSGHKDGWKMWRTLTYVVALPGVALCMLNVYLGLDDAEAHSAPPFVAYDYMRIRNKRFPWGDGQKSLFHNPHVNALPGGYEHTEGDHH</sequence>
<evidence type="ECO:0000256" key="4">
    <source>
        <dbReference type="ARBA" id="ARBA00022692"/>
    </source>
</evidence>
<dbReference type="GO" id="GO:0006123">
    <property type="term" value="P:mitochondrial electron transport, cytochrome c to oxygen"/>
    <property type="evidence" value="ECO:0007669"/>
    <property type="project" value="TreeGrafter"/>
</dbReference>
<dbReference type="PANTHER" id="PTHR11504:SF0">
    <property type="entry name" value="CYTOCHROME C OXIDASE SUBUNIT"/>
    <property type="match status" value="1"/>
</dbReference>
<comment type="pathway">
    <text evidence="2">Energy metabolism; oxidative phosphorylation.</text>
</comment>